<evidence type="ECO:0000256" key="1">
    <source>
        <dbReference type="SAM" id="MobiDB-lite"/>
    </source>
</evidence>
<feature type="region of interest" description="Disordered" evidence="1">
    <location>
        <begin position="1"/>
        <end position="161"/>
    </location>
</feature>
<organism evidence="2 3">
    <name type="scientific">Penicillium camemberti (strain FM 013)</name>
    <dbReference type="NCBI Taxonomy" id="1429867"/>
    <lineage>
        <taxon>Eukaryota</taxon>
        <taxon>Fungi</taxon>
        <taxon>Dikarya</taxon>
        <taxon>Ascomycota</taxon>
        <taxon>Pezizomycotina</taxon>
        <taxon>Eurotiomycetes</taxon>
        <taxon>Eurotiomycetidae</taxon>
        <taxon>Eurotiales</taxon>
        <taxon>Aspergillaceae</taxon>
        <taxon>Penicillium</taxon>
    </lineage>
</organism>
<reference evidence="2 3" key="1">
    <citation type="journal article" date="2014" name="Nat. Commun.">
        <title>Multiple recent horizontal transfers of a large genomic region in cheese making fungi.</title>
        <authorList>
            <person name="Cheeseman K."/>
            <person name="Ropars J."/>
            <person name="Renault P."/>
            <person name="Dupont J."/>
            <person name="Gouzy J."/>
            <person name="Branca A."/>
            <person name="Abraham A.L."/>
            <person name="Ceppi M."/>
            <person name="Conseiller E."/>
            <person name="Debuchy R."/>
            <person name="Malagnac F."/>
            <person name="Goarin A."/>
            <person name="Silar P."/>
            <person name="Lacoste S."/>
            <person name="Sallet E."/>
            <person name="Bensimon A."/>
            <person name="Giraud T."/>
            <person name="Brygoo Y."/>
        </authorList>
    </citation>
    <scope>NUCLEOTIDE SEQUENCE [LARGE SCALE GENOMIC DNA]</scope>
    <source>
        <strain evidence="3">FM 013</strain>
    </source>
</reference>
<evidence type="ECO:0000313" key="2">
    <source>
        <dbReference type="EMBL" id="CRL29073.1"/>
    </source>
</evidence>
<feature type="region of interest" description="Disordered" evidence="1">
    <location>
        <begin position="398"/>
        <end position="446"/>
    </location>
</feature>
<gene>
    <name evidence="2" type="ORF">PCAMFM013_S032g000109</name>
</gene>
<dbReference type="Proteomes" id="UP000053732">
    <property type="component" value="Unassembled WGS sequence"/>
</dbReference>
<protein>
    <submittedName>
        <fullName evidence="2">Str. FM013</fullName>
    </submittedName>
</protein>
<feature type="compositionally biased region" description="Polar residues" evidence="1">
    <location>
        <begin position="1"/>
        <end position="30"/>
    </location>
</feature>
<dbReference type="AlphaFoldDB" id="A0A0G4PSD8"/>
<feature type="compositionally biased region" description="Basic and acidic residues" evidence="1">
    <location>
        <begin position="112"/>
        <end position="123"/>
    </location>
</feature>
<feature type="compositionally biased region" description="Low complexity" evidence="1">
    <location>
        <begin position="141"/>
        <end position="152"/>
    </location>
</feature>
<feature type="compositionally biased region" description="Basic and acidic residues" evidence="1">
    <location>
        <begin position="56"/>
        <end position="68"/>
    </location>
</feature>
<feature type="compositionally biased region" description="Polar residues" evidence="1">
    <location>
        <begin position="43"/>
        <end position="52"/>
    </location>
</feature>
<accession>A0A0G4PSD8</accession>
<name>A0A0G4PSD8_PENC3</name>
<evidence type="ECO:0000313" key="3">
    <source>
        <dbReference type="Proteomes" id="UP000053732"/>
    </source>
</evidence>
<proteinExistence type="predicted"/>
<dbReference type="EMBL" id="HG793165">
    <property type="protein sequence ID" value="CRL29073.1"/>
    <property type="molecule type" value="Genomic_DNA"/>
</dbReference>
<keyword evidence="3" id="KW-1185">Reference proteome</keyword>
<sequence length="446" mass="50515">MAFNTQLATVSSENSPTNRKKTQIPNASTSPPGPLKHKALLPSSPNSQSTPYGKTHAGEVRRRTDRQRSPLPAPGVGQSSGGNSTNGFSRRQRRPNGLGSGGGGYNSGSDSDDGRKQRKHYDDRDDDVGIINREKRPAPPSSHYAEASSSSPLVVDGEEEERIHRSMQQILALVEKEMTHYASPYMQQKQMASLVRSMPPGTRPGAIRSETYDSMLDYLNRLSEEAIESNTTALMRQQTSPSSQPEKAKNWMRNEFSRMVRDGKIIFNFVQLSEDPPYVMDLPGFNESFKSSRPTVLRVLVKDNTPRFAEVVSTHLLEDLGWWFCYETGTWCHNHVDQNKFSGLVIYQIEITGNIRKIWEVTDADEDLGFQRFLSIQRFRGKIWKEWEERQWNRRQGYDQVQRNEGHEETEETQNSPRTSLIIREPRGDRGVGDGGFAVIPSRPQV</sequence>